<dbReference type="Pfam" id="PF06179">
    <property type="entry name" value="Med22"/>
    <property type="match status" value="1"/>
</dbReference>
<evidence type="ECO:0000256" key="3">
    <source>
        <dbReference type="ARBA" id="ARBA00023015"/>
    </source>
</evidence>
<protein>
    <recommendedName>
        <fullName evidence="2">Mediator of RNA polymerase II transcription subunit 22</fullName>
    </recommendedName>
    <alternativeName>
        <fullName evidence="8">Mediator complex subunit 22</fullName>
    </alternativeName>
    <alternativeName>
        <fullName evidence="7">Surfeit locus protein 5</fullName>
    </alternativeName>
</protein>
<dbReference type="GO" id="GO:0016592">
    <property type="term" value="C:mediator complex"/>
    <property type="evidence" value="ECO:0007669"/>
    <property type="project" value="InterPro"/>
</dbReference>
<evidence type="ECO:0000313" key="9">
    <source>
        <dbReference type="Ensembl" id="ENSEBUP00000003060.1"/>
    </source>
</evidence>
<evidence type="ECO:0000256" key="6">
    <source>
        <dbReference type="ARBA" id="ARBA00025687"/>
    </source>
</evidence>
<evidence type="ECO:0000256" key="1">
    <source>
        <dbReference type="ARBA" id="ARBA00004123"/>
    </source>
</evidence>
<comment type="subcellular location">
    <subcellularLocation>
        <location evidence="1">Nucleus</location>
    </subcellularLocation>
</comment>
<dbReference type="Proteomes" id="UP000694388">
    <property type="component" value="Unplaced"/>
</dbReference>
<dbReference type="GO" id="GO:0003712">
    <property type="term" value="F:transcription coregulator activity"/>
    <property type="evidence" value="ECO:0007669"/>
    <property type="project" value="InterPro"/>
</dbReference>
<dbReference type="Ensembl" id="ENSEBUT00000003424.1">
    <property type="protein sequence ID" value="ENSEBUP00000003060.1"/>
    <property type="gene ID" value="ENSEBUG00000002270.1"/>
</dbReference>
<dbReference type="GeneTree" id="ENSGT00390000004339"/>
<organism evidence="9 10">
    <name type="scientific">Eptatretus burgeri</name>
    <name type="common">Inshore hagfish</name>
    <dbReference type="NCBI Taxonomy" id="7764"/>
    <lineage>
        <taxon>Eukaryota</taxon>
        <taxon>Metazoa</taxon>
        <taxon>Chordata</taxon>
        <taxon>Craniata</taxon>
        <taxon>Vertebrata</taxon>
        <taxon>Cyclostomata</taxon>
        <taxon>Myxini</taxon>
        <taxon>Myxiniformes</taxon>
        <taxon>Myxinidae</taxon>
        <taxon>Eptatretinae</taxon>
        <taxon>Eptatretus</taxon>
    </lineage>
</organism>
<comment type="function">
    <text evidence="6">Component of the Mediator complex, a coactivator involved in the regulated transcription of nearly all RNA polymerase II-dependent genes. Mediator functions as a bridge to convey information from gene-specific regulatory proteins to the basal RNA polymerase II transcription machinery. Mediator is recruited to promoters by direct interactions with regulatory proteins and serves as a scaffold for the assembly of a functional preinitiation complex with RNA polymerase II and the general transcription factors.</text>
</comment>
<keyword evidence="3" id="KW-0805">Transcription regulation</keyword>
<keyword evidence="10" id="KW-1185">Reference proteome</keyword>
<name>A0A8C4N6N2_EPTBU</name>
<evidence type="ECO:0000256" key="2">
    <source>
        <dbReference type="ARBA" id="ARBA00019695"/>
    </source>
</evidence>
<evidence type="ECO:0000256" key="4">
    <source>
        <dbReference type="ARBA" id="ARBA00023163"/>
    </source>
</evidence>
<dbReference type="GO" id="GO:0006357">
    <property type="term" value="P:regulation of transcription by RNA polymerase II"/>
    <property type="evidence" value="ECO:0007669"/>
    <property type="project" value="InterPro"/>
</dbReference>
<keyword evidence="5" id="KW-0539">Nucleus</keyword>
<evidence type="ECO:0000313" key="10">
    <source>
        <dbReference type="Proteomes" id="UP000694388"/>
    </source>
</evidence>
<dbReference type="PANTHER" id="PTHR12434">
    <property type="entry name" value="MEDIATOR OF RNA POLYMERASE II TRANSCRIPTION SUBUNIT 22"/>
    <property type="match status" value="1"/>
</dbReference>
<reference evidence="9" key="1">
    <citation type="submission" date="2025-08" db="UniProtKB">
        <authorList>
            <consortium name="Ensembl"/>
        </authorList>
    </citation>
    <scope>IDENTIFICATION</scope>
</reference>
<dbReference type="PANTHER" id="PTHR12434:SF6">
    <property type="entry name" value="MEDIATOR OF RNA POLYMERASE II TRANSCRIPTION SUBUNIT 22"/>
    <property type="match status" value="1"/>
</dbReference>
<accession>A0A8C4N6N2</accession>
<evidence type="ECO:0000256" key="7">
    <source>
        <dbReference type="ARBA" id="ARBA00030744"/>
    </source>
</evidence>
<keyword evidence="4" id="KW-0804">Transcription</keyword>
<dbReference type="InterPro" id="IPR009332">
    <property type="entry name" value="Med22"/>
</dbReference>
<proteinExistence type="predicted"/>
<sequence>MAQRGLPQSKEALLQSYNKRLRDDLRSILDNFTEIIKTAKIEEDTQVARSTQSEQDFYEMNVRAANIVRAGESLTRLVSDLKQALTLSDFPWVCEAVALRAAQLHAVREDCDRRLLALRDDIATDLYELEEEFYSSRYKWNGRLHISSERQCTPWWNTPPFHRSVKWQSWLDYKLTAQR</sequence>
<dbReference type="AlphaFoldDB" id="A0A8C4N6N2"/>
<evidence type="ECO:0000256" key="5">
    <source>
        <dbReference type="ARBA" id="ARBA00023242"/>
    </source>
</evidence>
<evidence type="ECO:0000256" key="8">
    <source>
        <dbReference type="ARBA" id="ARBA00031962"/>
    </source>
</evidence>
<reference evidence="9" key="2">
    <citation type="submission" date="2025-09" db="UniProtKB">
        <authorList>
            <consortium name="Ensembl"/>
        </authorList>
    </citation>
    <scope>IDENTIFICATION</scope>
</reference>